<name>A0A4D8RHQ9_AZOBR</name>
<accession>A0A4D8RHQ9</accession>
<evidence type="ECO:0000313" key="1">
    <source>
        <dbReference type="EMBL" id="QCO19893.1"/>
    </source>
</evidence>
<reference evidence="1 2" key="1">
    <citation type="submission" date="2018-09" db="EMBL/GenBank/DDBJ databases">
        <title>Whole genome based analysis of evolution and adaptive divergence in Indian and Brazilian strains of Azospirillum brasilense.</title>
        <authorList>
            <person name="Singh C."/>
            <person name="Tripathi A.K."/>
        </authorList>
    </citation>
    <scope>NUCLEOTIDE SEQUENCE [LARGE SCALE GENOMIC DNA]</scope>
    <source>
        <strain evidence="1 2">MTCC4039</strain>
        <plasmid evidence="1 2">p5</plasmid>
    </source>
</reference>
<protein>
    <submittedName>
        <fullName evidence="1">Uncharacterized protein</fullName>
    </submittedName>
</protein>
<dbReference type="AlphaFoldDB" id="A0A4D8RHQ9"/>
<dbReference type="RefSeq" id="WP_137143684.1">
    <property type="nucleotide sequence ID" value="NZ_CP032350.1"/>
</dbReference>
<evidence type="ECO:0000313" key="2">
    <source>
        <dbReference type="Proteomes" id="UP000298693"/>
    </source>
</evidence>
<geneLocation type="plasmid" evidence="1">
    <name>p5</name>
</geneLocation>
<gene>
    <name evidence="1" type="ORF">D3869_32120</name>
</gene>
<proteinExistence type="predicted"/>
<keyword evidence="1" id="KW-0614">Plasmid</keyword>
<dbReference type="Proteomes" id="UP000298693">
    <property type="component" value="Plasmid p5"/>
</dbReference>
<organism evidence="1 2">
    <name type="scientific">Azospirillum brasilense</name>
    <dbReference type="NCBI Taxonomy" id="192"/>
    <lineage>
        <taxon>Bacteria</taxon>
        <taxon>Pseudomonadati</taxon>
        <taxon>Pseudomonadota</taxon>
        <taxon>Alphaproteobacteria</taxon>
        <taxon>Rhodospirillales</taxon>
        <taxon>Azospirillaceae</taxon>
        <taxon>Azospirillum</taxon>
    </lineage>
</organism>
<sequence length="128" mass="14289">MRFDPKNPPRRFSVGADGTIEINDCGSLDLEPDEQVTFVTKTGAEYDLARKDWGFYATPSLNGRLAGFGLRGVLIQNRGTGRYFLLLVERGREDAFYTYLEAENLRIVHWLDSDEACQALDQAVAGAP</sequence>
<dbReference type="EMBL" id="CP032350">
    <property type="protein sequence ID" value="QCO19893.1"/>
    <property type="molecule type" value="Genomic_DNA"/>
</dbReference>